<organism evidence="1 2">
    <name type="scientific">Durusdinium trenchii</name>
    <dbReference type="NCBI Taxonomy" id="1381693"/>
    <lineage>
        <taxon>Eukaryota</taxon>
        <taxon>Sar</taxon>
        <taxon>Alveolata</taxon>
        <taxon>Dinophyceae</taxon>
        <taxon>Suessiales</taxon>
        <taxon>Symbiodiniaceae</taxon>
        <taxon>Durusdinium</taxon>
    </lineage>
</organism>
<keyword evidence="2" id="KW-1185">Reference proteome</keyword>
<accession>A0ABP0RYJ0</accession>
<name>A0ABP0RYJ0_9DINO</name>
<reference evidence="1 2" key="1">
    <citation type="submission" date="2024-02" db="EMBL/GenBank/DDBJ databases">
        <authorList>
            <person name="Chen Y."/>
            <person name="Shah S."/>
            <person name="Dougan E. K."/>
            <person name="Thang M."/>
            <person name="Chan C."/>
        </authorList>
    </citation>
    <scope>NUCLEOTIDE SEQUENCE [LARGE SCALE GENOMIC DNA]</scope>
</reference>
<dbReference type="Proteomes" id="UP001642464">
    <property type="component" value="Unassembled WGS sequence"/>
</dbReference>
<comment type="caution">
    <text evidence="1">The sequence shown here is derived from an EMBL/GenBank/DDBJ whole genome shotgun (WGS) entry which is preliminary data.</text>
</comment>
<protein>
    <submittedName>
        <fullName evidence="1">Uncharacterized protein</fullName>
    </submittedName>
</protein>
<evidence type="ECO:0000313" key="2">
    <source>
        <dbReference type="Proteomes" id="UP001642464"/>
    </source>
</evidence>
<sequence length="504" mass="56398">MAVLAACAGLRLNGTQPVPNNVLLSQECHCQGHFDHAVVPGISHPDARCLQEAPSFTEMLDAQESLVNFQGGHVRQAAVALMARCRKRRGRLYWTLQLRGLAHEMRVQQVEKALLLCVPTWCRREATSAWIASQKLSFVAHHWQLQSSCGGLALPPRLGLPVETDEGLQHYVTALGGRHLSLSILPGAAGPVIYSSLPLHVPKPHFLEQPSRGVGAAVLFAGAWRFSERTALAIRRHLLQPLNAKVFAVSSGKGRLEARRKLGQMFPLAGFSWVRDLTLEELKGVIPPEALSLYEVLGSGALSPLRGIPGGFNLHALRKLQLVFKLVQGRGLTGASTLHLLHEGYEERRGRQFKWLIHSRLDLIWAANHPPLALMDRRIWTSPLLGAGDPHPNRFALNDWHAVVPRHMAPAFWKLWQLLLQGALPWTPHIEPPELLAGVLRVLELPLGEMDAVYCLEHCNRWSCQFKSWMPRRSRWRHPDRRQRILLRAAALRHGATWQRQGCG</sequence>
<evidence type="ECO:0000313" key="1">
    <source>
        <dbReference type="EMBL" id="CAK9104813.1"/>
    </source>
</evidence>
<dbReference type="EMBL" id="CAXAMM010042428">
    <property type="protein sequence ID" value="CAK9104813.1"/>
    <property type="molecule type" value="Genomic_DNA"/>
</dbReference>
<proteinExistence type="predicted"/>
<gene>
    <name evidence="1" type="ORF">SCF082_LOCUS48881</name>
</gene>